<proteinExistence type="inferred from homology"/>
<dbReference type="InterPro" id="IPR023393">
    <property type="entry name" value="START-like_dom_sf"/>
</dbReference>
<sequence>MTPTPTGRRLDRDGRTYVEFTRTFRAPIDDVWAAVTEPDRLARWIGTWTGDPASGAVQFQMTYEGDGVPSEAFTIDECEPPVQLRITTSSSMEDGTTESWRLRLDLAETDGITTLIFAQDLPDPAIAENVGPGWDYYLDRMQVAESGGDPATLVWDDYFPALTGHYRAEFG</sequence>
<evidence type="ECO:0000313" key="4">
    <source>
        <dbReference type="Proteomes" id="UP000267128"/>
    </source>
</evidence>
<keyword evidence="4" id="KW-1185">Reference proteome</keyword>
<organism evidence="3 4">
    <name type="scientific">Nocardioides marmoriginsengisoli</name>
    <dbReference type="NCBI Taxonomy" id="661483"/>
    <lineage>
        <taxon>Bacteria</taxon>
        <taxon>Bacillati</taxon>
        <taxon>Actinomycetota</taxon>
        <taxon>Actinomycetes</taxon>
        <taxon>Propionibacteriales</taxon>
        <taxon>Nocardioidaceae</taxon>
        <taxon>Nocardioides</taxon>
    </lineage>
</organism>
<dbReference type="Proteomes" id="UP000267128">
    <property type="component" value="Unassembled WGS sequence"/>
</dbReference>
<dbReference type="AlphaFoldDB" id="A0A3N0CCS7"/>
<feature type="domain" description="Activator of Hsp90 ATPase homologue 1/2-like C-terminal" evidence="2">
    <location>
        <begin position="25"/>
        <end position="142"/>
    </location>
</feature>
<evidence type="ECO:0000259" key="2">
    <source>
        <dbReference type="Pfam" id="PF08327"/>
    </source>
</evidence>
<name>A0A3N0CCS7_9ACTN</name>
<dbReference type="InterPro" id="IPR013538">
    <property type="entry name" value="ASHA1/2-like_C"/>
</dbReference>
<dbReference type="CDD" id="cd08899">
    <property type="entry name" value="SRPBCC_CalC_Aha1-like_6"/>
    <property type="match status" value="1"/>
</dbReference>
<accession>A0A3N0CCS7</accession>
<dbReference type="EMBL" id="RJSE01000008">
    <property type="protein sequence ID" value="RNL61257.1"/>
    <property type="molecule type" value="Genomic_DNA"/>
</dbReference>
<dbReference type="OrthoDB" id="8117292at2"/>
<dbReference type="RefSeq" id="WP_123228969.1">
    <property type="nucleotide sequence ID" value="NZ_RJSE01000008.1"/>
</dbReference>
<evidence type="ECO:0000256" key="1">
    <source>
        <dbReference type="ARBA" id="ARBA00006817"/>
    </source>
</evidence>
<reference evidence="3 4" key="1">
    <citation type="submission" date="2018-11" db="EMBL/GenBank/DDBJ databases">
        <authorList>
            <person name="Li F."/>
        </authorList>
    </citation>
    <scope>NUCLEOTIDE SEQUENCE [LARGE SCALE GENOMIC DNA]</scope>
    <source>
        <strain evidence="3 4">Gsoil 097</strain>
    </source>
</reference>
<comment type="similarity">
    <text evidence="1">Belongs to the AHA1 family.</text>
</comment>
<comment type="caution">
    <text evidence="3">The sequence shown here is derived from an EMBL/GenBank/DDBJ whole genome shotgun (WGS) entry which is preliminary data.</text>
</comment>
<gene>
    <name evidence="3" type="ORF">EFK50_18000</name>
</gene>
<dbReference type="Gene3D" id="3.30.530.20">
    <property type="match status" value="1"/>
</dbReference>
<dbReference type="Pfam" id="PF08327">
    <property type="entry name" value="AHSA1"/>
    <property type="match status" value="1"/>
</dbReference>
<evidence type="ECO:0000313" key="3">
    <source>
        <dbReference type="EMBL" id="RNL61257.1"/>
    </source>
</evidence>
<protein>
    <submittedName>
        <fullName evidence="3">SRPBCC family protein</fullName>
    </submittedName>
</protein>
<dbReference type="SUPFAM" id="SSF55961">
    <property type="entry name" value="Bet v1-like"/>
    <property type="match status" value="1"/>
</dbReference>